<name>A0A4P7NG37_PYROR</name>
<evidence type="ECO:0000313" key="1">
    <source>
        <dbReference type="EMBL" id="QBZ60877.1"/>
    </source>
</evidence>
<gene>
    <name evidence="1" type="ORF">PoMZ_07821</name>
</gene>
<dbReference type="EMBL" id="CP034207">
    <property type="protein sequence ID" value="QBZ60877.1"/>
    <property type="molecule type" value="Genomic_DNA"/>
</dbReference>
<protein>
    <submittedName>
        <fullName evidence="1">Uncharacterized protein</fullName>
    </submittedName>
</protein>
<evidence type="ECO:0000313" key="2">
    <source>
        <dbReference type="Proteomes" id="UP000294847"/>
    </source>
</evidence>
<dbReference type="AlphaFoldDB" id="A0A4P7NG37"/>
<sequence>MPSPSQSNNTGAGSPWETAGYILIVAVVGLIVGMCFLCANRKARASAHDIEMGAMRNKLQEAAKTTEEHSSALQIMEVHLQDTLQHVAYRARVEEIMNTKVFELQRKVDSLQAANRALTGQDDFQENDGRAGDHCPVELNSRSVIADIVLAHGPVGSAHGAPRSLEDELAAAEFDEYLEYPFAVGDKMFSSTECLPDDCDIDDSVSDVSTLHGGEMRIEPDSDSVSVLSQYHRDSAIVEEFQPVTIAHAQAHAIVVSGDR</sequence>
<accession>A0A4P7NG37</accession>
<reference evidence="1 2" key="1">
    <citation type="journal article" date="2019" name="Mol. Biol. Evol.">
        <title>Blast fungal genomes show frequent chromosomal changes, gene gains and losses, and effector gene turnover.</title>
        <authorList>
            <person name="Gomez Luciano L.B."/>
            <person name="Jason Tsai I."/>
            <person name="Chuma I."/>
            <person name="Tosa Y."/>
            <person name="Chen Y.H."/>
            <person name="Li J.Y."/>
            <person name="Li M.Y."/>
            <person name="Jade Lu M.Y."/>
            <person name="Nakayashiki H."/>
            <person name="Li W.H."/>
        </authorList>
    </citation>
    <scope>NUCLEOTIDE SEQUENCE [LARGE SCALE GENOMIC DNA]</scope>
    <source>
        <strain evidence="1">MZ5-1-6</strain>
    </source>
</reference>
<organism evidence="1 2">
    <name type="scientific">Pyricularia oryzae</name>
    <name type="common">Rice blast fungus</name>
    <name type="synonym">Magnaporthe oryzae</name>
    <dbReference type="NCBI Taxonomy" id="318829"/>
    <lineage>
        <taxon>Eukaryota</taxon>
        <taxon>Fungi</taxon>
        <taxon>Dikarya</taxon>
        <taxon>Ascomycota</taxon>
        <taxon>Pezizomycotina</taxon>
        <taxon>Sordariomycetes</taxon>
        <taxon>Sordariomycetidae</taxon>
        <taxon>Magnaporthales</taxon>
        <taxon>Pyriculariaceae</taxon>
        <taxon>Pyricularia</taxon>
    </lineage>
</organism>
<proteinExistence type="predicted"/>
<dbReference type="Proteomes" id="UP000294847">
    <property type="component" value="Chromosome 4"/>
</dbReference>